<dbReference type="CDD" id="cd16440">
    <property type="entry name" value="beta_Kdo_transferase_KpsC_1"/>
    <property type="match status" value="1"/>
</dbReference>
<comment type="caution">
    <text evidence="2">The sequence shown here is derived from an EMBL/GenBank/DDBJ whole genome shotgun (WGS) entry which is preliminary data.</text>
</comment>
<dbReference type="CDD" id="cd16439">
    <property type="entry name" value="beta_Kdo_transferase_KpsC_2"/>
    <property type="match status" value="1"/>
</dbReference>
<evidence type="ECO:0000256" key="1">
    <source>
        <dbReference type="SAM" id="MobiDB-lite"/>
    </source>
</evidence>
<feature type="compositionally biased region" description="Basic and acidic residues" evidence="1">
    <location>
        <begin position="84"/>
        <end position="93"/>
    </location>
</feature>
<keyword evidence="3" id="KW-1185">Reference proteome</keyword>
<protein>
    <submittedName>
        <fullName evidence="2">Capsular polysaccharide biosynthesis protein</fullName>
    </submittedName>
</protein>
<dbReference type="EMBL" id="JASCSA010000021">
    <property type="protein sequence ID" value="MDI5885997.1"/>
    <property type="molecule type" value="Genomic_DNA"/>
</dbReference>
<dbReference type="Proteomes" id="UP001229025">
    <property type="component" value="Unassembled WGS sequence"/>
</dbReference>
<evidence type="ECO:0000313" key="2">
    <source>
        <dbReference type="EMBL" id="MDI5885997.1"/>
    </source>
</evidence>
<evidence type="ECO:0000313" key="3">
    <source>
        <dbReference type="Proteomes" id="UP001229025"/>
    </source>
</evidence>
<dbReference type="InterPro" id="IPR007833">
    <property type="entry name" value="Capsule_polysaccharide_synth"/>
</dbReference>
<reference evidence="2 3" key="1">
    <citation type="submission" date="2023-04" db="EMBL/GenBank/DDBJ databases">
        <authorList>
            <person name="Otstavnykh N."/>
            <person name="Seitkalieva A."/>
            <person name="Bystritskaya E."/>
        </authorList>
    </citation>
    <scope>NUCLEOTIDE SEQUENCE [LARGE SCALE GENOMIC DNA]</scope>
    <source>
        <strain evidence="2 3">NRIC 0815</strain>
    </source>
</reference>
<gene>
    <name evidence="2" type="ORF">QLT01_16765</name>
</gene>
<sequence length="775" mass="86144">MRALPCASHARHGSLDVTNDATSGASLCFSSGIYRQPLLACFIPELLPLTRGRTPLSCQNNDNSPASKNLSFADTRRAPIGTLSEKDVGKEQHPAASETDTLSELGASKGINTAPEFVGQKSSTNIIRVVGWGHKPTAKRARQYALEHGLPYVALEDGFLRSLTLASAGYPGMAMVVDHQGIYYDARQPSDLEQLINEAPTRQAEELLARARAAIESLRMHRLSKYNHAPERKLPARQPGMQRLLVVDQTAEDASVVGGMASPETFLAMLREACNVEGAEVWVKVHPDVIAGKKRGYLMEEARKLGCTLLSDDINPWCLFEQVDGVHVVTSQLGFEALMAGLPVTCHGMPFYAGWGLTDDRQQCPRRGQSRTLEQVFAAAYLEYCRYANPYTQQVATLEEIIQLLADQKRMATRLAGRWQGLEFSGWKQKFIGYFLGPWSQLRFEKKPERALQRLSPQDTGSPPQRILSWAGRTPPERQAQVRKAGGELWMMEDGFLRSVGLGVDLTRPLSLVVDDQAMHFDASRSSSLEEWLEHHEPSDAELARARRLRERIISLGLSKYNSEDETLPNLRELAQDREIVLVVGQVESDASIRHACPGIRTNQALLEAARELHPEAYVIYKPHPDVVSGGRVGEVSQTPGTYDLELSKGNISDLFTQIDRLHTLCSLAGFEALIRGVPVTTHGLPFYAGWGLTDDQIDCPRRTRTLSVDALVAGALIEYPIYVDPDRGDLCNAETVVTILERQRSMLRNGTMRLSLPWKTRLYRGYRALFIGKH</sequence>
<accession>A0ABT6UTF9</accession>
<reference evidence="3" key="2">
    <citation type="submission" date="2023-07" db="EMBL/GenBank/DDBJ databases">
        <title>Genome-based characterization of strain KMM 296 and proposal for reclassification of Cobetia litoralis and Cobetia pacifica, and emended description of the species Cobetia amphilecti and Cobetia marina.</title>
        <authorList>
            <person name="Balabanova L."/>
            <person name="Nedashkovskaya O."/>
        </authorList>
    </citation>
    <scope>NUCLEOTIDE SEQUENCE [LARGE SCALE GENOMIC DNA]</scope>
    <source>
        <strain evidence="3">NRIC 0815</strain>
    </source>
</reference>
<feature type="region of interest" description="Disordered" evidence="1">
    <location>
        <begin position="81"/>
        <end position="105"/>
    </location>
</feature>
<dbReference type="Pfam" id="PF05159">
    <property type="entry name" value="Capsule_synth"/>
    <property type="match status" value="2"/>
</dbReference>
<organism evidence="2 3">
    <name type="scientific">Cobetia amphilecti</name>
    <dbReference type="NCBI Taxonomy" id="1055104"/>
    <lineage>
        <taxon>Bacteria</taxon>
        <taxon>Pseudomonadati</taxon>
        <taxon>Pseudomonadota</taxon>
        <taxon>Gammaproteobacteria</taxon>
        <taxon>Oceanospirillales</taxon>
        <taxon>Halomonadaceae</taxon>
        <taxon>Cobetia</taxon>
    </lineage>
</organism>
<name>A0ABT6UTF9_9GAMM</name>
<proteinExistence type="predicted"/>